<dbReference type="Pfam" id="PF03641">
    <property type="entry name" value="Lysine_decarbox"/>
    <property type="match status" value="1"/>
</dbReference>
<dbReference type="AlphaFoldDB" id="A0A381N6V4"/>
<dbReference type="GO" id="GO:0005829">
    <property type="term" value="C:cytosol"/>
    <property type="evidence" value="ECO:0007669"/>
    <property type="project" value="TreeGrafter"/>
</dbReference>
<dbReference type="InterPro" id="IPR005269">
    <property type="entry name" value="LOG"/>
</dbReference>
<dbReference type="GO" id="GO:0009691">
    <property type="term" value="P:cytokinin biosynthetic process"/>
    <property type="evidence" value="ECO:0007669"/>
    <property type="project" value="InterPro"/>
</dbReference>
<dbReference type="GO" id="GO:0016799">
    <property type="term" value="F:hydrolase activity, hydrolyzing N-glycosyl compounds"/>
    <property type="evidence" value="ECO:0007669"/>
    <property type="project" value="TreeGrafter"/>
</dbReference>
<dbReference type="NCBIfam" id="TIGR00730">
    <property type="entry name" value="Rossman fold protein, TIGR00730 family"/>
    <property type="match status" value="1"/>
</dbReference>
<dbReference type="PANTHER" id="PTHR31223">
    <property type="entry name" value="LOG FAMILY PROTEIN YJL055W"/>
    <property type="match status" value="1"/>
</dbReference>
<gene>
    <name evidence="1" type="ORF">METZ01_LOCUS3195</name>
</gene>
<dbReference type="InterPro" id="IPR031100">
    <property type="entry name" value="LOG_fam"/>
</dbReference>
<accession>A0A381N6V4</accession>
<dbReference type="PANTHER" id="PTHR31223:SF70">
    <property type="entry name" value="LOG FAMILY PROTEIN YJL055W"/>
    <property type="match status" value="1"/>
</dbReference>
<protein>
    <recommendedName>
        <fullName evidence="2">Cytokinin riboside 5'-monophosphate phosphoribohydrolase</fullName>
    </recommendedName>
</protein>
<proteinExistence type="predicted"/>
<dbReference type="Gene3D" id="3.40.50.450">
    <property type="match status" value="1"/>
</dbReference>
<evidence type="ECO:0008006" key="2">
    <source>
        <dbReference type="Google" id="ProtNLM"/>
    </source>
</evidence>
<dbReference type="SUPFAM" id="SSF102405">
    <property type="entry name" value="MCP/YpsA-like"/>
    <property type="match status" value="1"/>
</dbReference>
<sequence length="196" mass="21416">MIDSSKAPLSKVCVYCASSNQCDKVYRDAAFEVGSLLAQNNISIVYGGSSAGSMGALADGAIKHGGRITGILPEFLNTIERAHTGLDDLIVVNDLHERKRMMIEGVDGVVSLPGGIGTFEELLEAMTWKRLGLHPLPIVLVNTNNYFEPLIQLIDKAISERFLNQDQRNIFDTVKYPEELISALLSGRTVDNFNSC</sequence>
<evidence type="ECO:0000313" key="1">
    <source>
        <dbReference type="EMBL" id="SUZ50341.1"/>
    </source>
</evidence>
<organism evidence="1">
    <name type="scientific">marine metagenome</name>
    <dbReference type="NCBI Taxonomy" id="408172"/>
    <lineage>
        <taxon>unclassified sequences</taxon>
        <taxon>metagenomes</taxon>
        <taxon>ecological metagenomes</taxon>
    </lineage>
</organism>
<name>A0A381N6V4_9ZZZZ</name>
<dbReference type="EMBL" id="UINC01000166">
    <property type="protein sequence ID" value="SUZ50341.1"/>
    <property type="molecule type" value="Genomic_DNA"/>
</dbReference>
<reference evidence="1" key="1">
    <citation type="submission" date="2018-05" db="EMBL/GenBank/DDBJ databases">
        <authorList>
            <person name="Lanie J.A."/>
            <person name="Ng W.-L."/>
            <person name="Kazmierczak K.M."/>
            <person name="Andrzejewski T.M."/>
            <person name="Davidsen T.M."/>
            <person name="Wayne K.J."/>
            <person name="Tettelin H."/>
            <person name="Glass J.I."/>
            <person name="Rusch D."/>
            <person name="Podicherti R."/>
            <person name="Tsui H.-C.T."/>
            <person name="Winkler M.E."/>
        </authorList>
    </citation>
    <scope>NUCLEOTIDE SEQUENCE</scope>
</reference>